<feature type="transmembrane region" description="Helical" evidence="1">
    <location>
        <begin position="370"/>
        <end position="387"/>
    </location>
</feature>
<dbReference type="SUPFAM" id="SSF82714">
    <property type="entry name" value="Multidrug efflux transporter AcrB TolC docking domain, DN and DC subdomains"/>
    <property type="match status" value="2"/>
</dbReference>
<feature type="transmembrane region" description="Helical" evidence="1">
    <location>
        <begin position="473"/>
        <end position="497"/>
    </location>
</feature>
<sequence length="1033" mass="112695">MDMQGKTIWDFFIDHYRFTFILSTAILLFGLFAIVQLPKESDPEVNIPIVVVATPFPGASPIDVEELVTNPLEDKISGLSDIKSIDSTSRGGVSSVVVEFEAKADREQVIADLKDAVDEAVVDLPEEAKDPIIQEITVSDSAFLQMSLGGPFRTAELTEFANQIKDEIERVSGVSKVQVIGGHEKQIQIVVNKAQLDTFGISIAQVTRAVSSANSDIPIGAIETAGEAFNIRLAGRLENLQDIERVPVASVSGVPVRISDIATVVQGVSEQTSISRMTIDNKTAEPAVTLLMYKQSGGDIVKTSAAVKKTMQQIVDEELPDGVKTLEIIDLAEYVKSDLTSLSRNGIATVVIVFLILFVILGFREAIMAAIAIPFSFLMTFAYLSYIDLTINFMTLFSLILSLGILVDSAIVINEGMNRELKSGLNPFDAAKKVVREYQWPLIAGTLTTVFAFVPMLLTSGIIGQYIKSIPLTVSGVLISSLFVALGLVTTLSAVVATYQRKKRAVDYARPARLARIDVYVEGLQKRYRVFVEGMLLDRKMHKRIIRWTVLMMIISYSLPALGALKVNMFPNSNEPQFAIDFEMPIGTPVERTSELIERIEQQLQQDPRITSYVVNVGQASGAGSTASTGNGHQGYITVKLVEKDRPTSSEFVDTYQKKLDQLQPGIVRVSQGNFGPPSEAPVVVTILGEDLDTLDRLARDFEQLLKTIDGTRNVQSTVEQTNGEFVLHVDRVRAARYGLSTIDVALSLRNAIAGTVATSVNQGGDDVDIVVRTALNSKQQKAAKTDIETIRGLTITTPTGEVPLSSIADITLDNSRARIEHQDSERIAKVTGFTEGKATAIDIFAGIDSRMDEIDIPDGYTIQLGGENEDINQSFTDMFRAMILSVFLIAALLVLQFNSFKQSLIILTTIPLAMIGVFPGLTLLNLPLSFPGIIGIVALVGIVVNNAIILIDRINAAKQEGMSTDAAIADAGESRLKPIIMTTITTVLGILPLALTEEVWRSLGFAIIFGLIFSTFLTLFFVPMLYKRWIQD</sequence>
<accession>A0A2H0TPI9</accession>
<feature type="transmembrane region" description="Helical" evidence="1">
    <location>
        <begin position="545"/>
        <end position="565"/>
    </location>
</feature>
<dbReference type="Gene3D" id="3.30.70.1320">
    <property type="entry name" value="Multidrug efflux transporter AcrB pore domain like"/>
    <property type="match status" value="1"/>
</dbReference>
<dbReference type="GO" id="GO:0005886">
    <property type="term" value="C:plasma membrane"/>
    <property type="evidence" value="ECO:0007669"/>
    <property type="project" value="TreeGrafter"/>
</dbReference>
<reference evidence="3" key="1">
    <citation type="submission" date="2017-09" db="EMBL/GenBank/DDBJ databases">
        <title>Depth-based differentiation of microbial function through sediment-hosted aquifers and enrichment of novel symbionts in the deep terrestrial subsurface.</title>
        <authorList>
            <person name="Probst A.J."/>
            <person name="Ladd B."/>
            <person name="Jarett J.K."/>
            <person name="Geller-Mcgrath D.E."/>
            <person name="Sieber C.M.K."/>
            <person name="Emerson J.B."/>
            <person name="Anantharaman K."/>
            <person name="Thomas B.C."/>
            <person name="Malmstrom R."/>
            <person name="Stieglmeier M."/>
            <person name="Klingl A."/>
            <person name="Woyke T."/>
            <person name="Ryan C.M."/>
            <person name="Banfield J.F."/>
        </authorList>
    </citation>
    <scope>NUCLEOTIDE SEQUENCE [LARGE SCALE GENOMIC DNA]</scope>
</reference>
<comment type="caution">
    <text evidence="2">The sequence shown here is derived from an EMBL/GenBank/DDBJ whole genome shotgun (WGS) entry which is preliminary data.</text>
</comment>
<feature type="transmembrane region" description="Helical" evidence="1">
    <location>
        <begin position="346"/>
        <end position="363"/>
    </location>
</feature>
<dbReference type="Gene3D" id="1.20.1640.10">
    <property type="entry name" value="Multidrug efflux transporter AcrB transmembrane domain"/>
    <property type="match status" value="2"/>
</dbReference>
<dbReference type="Pfam" id="PF00873">
    <property type="entry name" value="ACR_tran"/>
    <property type="match status" value="1"/>
</dbReference>
<dbReference type="InterPro" id="IPR027463">
    <property type="entry name" value="AcrB_DN_DC_subdom"/>
</dbReference>
<feature type="transmembrane region" description="Helical" evidence="1">
    <location>
        <begin position="879"/>
        <end position="898"/>
    </location>
</feature>
<evidence type="ECO:0000256" key="1">
    <source>
        <dbReference type="SAM" id="Phobius"/>
    </source>
</evidence>
<dbReference type="Proteomes" id="UP000230154">
    <property type="component" value="Unassembled WGS sequence"/>
</dbReference>
<gene>
    <name evidence="2" type="ORF">COU35_04370</name>
</gene>
<dbReference type="Gene3D" id="3.30.70.1440">
    <property type="entry name" value="Multidrug efflux transporter AcrB pore domain"/>
    <property type="match status" value="1"/>
</dbReference>
<feature type="transmembrane region" description="Helical" evidence="1">
    <location>
        <begin position="20"/>
        <end position="38"/>
    </location>
</feature>
<feature type="transmembrane region" description="Helical" evidence="1">
    <location>
        <begin position="931"/>
        <end position="952"/>
    </location>
</feature>
<dbReference type="EMBL" id="PFCB01000030">
    <property type="protein sequence ID" value="PIR74049.1"/>
    <property type="molecule type" value="Genomic_DNA"/>
</dbReference>
<keyword evidence="1" id="KW-1133">Transmembrane helix</keyword>
<dbReference type="GO" id="GO:0042910">
    <property type="term" value="F:xenobiotic transmembrane transporter activity"/>
    <property type="evidence" value="ECO:0007669"/>
    <property type="project" value="TreeGrafter"/>
</dbReference>
<proteinExistence type="predicted"/>
<dbReference type="SUPFAM" id="SSF82693">
    <property type="entry name" value="Multidrug efflux transporter AcrB pore domain, PN1, PN2, PC1 and PC2 subdomains"/>
    <property type="match status" value="3"/>
</dbReference>
<dbReference type="SUPFAM" id="SSF82866">
    <property type="entry name" value="Multidrug efflux transporter AcrB transmembrane domain"/>
    <property type="match status" value="2"/>
</dbReference>
<dbReference type="PANTHER" id="PTHR32063">
    <property type="match status" value="1"/>
</dbReference>
<keyword evidence="1" id="KW-0472">Membrane</keyword>
<feature type="transmembrane region" description="Helical" evidence="1">
    <location>
        <begin position="442"/>
        <end position="467"/>
    </location>
</feature>
<feature type="transmembrane region" description="Helical" evidence="1">
    <location>
        <begin position="980"/>
        <end position="997"/>
    </location>
</feature>
<dbReference type="PRINTS" id="PR00702">
    <property type="entry name" value="ACRIFLAVINRP"/>
</dbReference>
<dbReference type="AlphaFoldDB" id="A0A2H0TPI9"/>
<protein>
    <recommendedName>
        <fullName evidence="4">AcrB/AcrD/AcrF family protein</fullName>
    </recommendedName>
</protein>
<feature type="transmembrane region" description="Helical" evidence="1">
    <location>
        <begin position="1003"/>
        <end position="1027"/>
    </location>
</feature>
<evidence type="ECO:0000313" key="3">
    <source>
        <dbReference type="Proteomes" id="UP000230154"/>
    </source>
</evidence>
<feature type="transmembrane region" description="Helical" evidence="1">
    <location>
        <begin position="905"/>
        <end position="925"/>
    </location>
</feature>
<name>A0A2H0TPI9_9BACT</name>
<dbReference type="Gene3D" id="3.30.70.1430">
    <property type="entry name" value="Multidrug efflux transporter AcrB pore domain"/>
    <property type="match status" value="2"/>
</dbReference>
<dbReference type="InterPro" id="IPR001036">
    <property type="entry name" value="Acrflvin-R"/>
</dbReference>
<feature type="transmembrane region" description="Helical" evidence="1">
    <location>
        <begin position="393"/>
        <end position="413"/>
    </location>
</feature>
<keyword evidence="1" id="KW-0812">Transmembrane</keyword>
<dbReference type="PANTHER" id="PTHR32063:SF24">
    <property type="entry name" value="CATION EFFLUX SYSTEM (ACRB_ACRD_ACRF FAMILY)"/>
    <property type="match status" value="1"/>
</dbReference>
<evidence type="ECO:0000313" key="2">
    <source>
        <dbReference type="EMBL" id="PIR74049.1"/>
    </source>
</evidence>
<dbReference type="Gene3D" id="3.30.2090.10">
    <property type="entry name" value="Multidrug efflux transporter AcrB TolC docking domain, DN and DC subdomains"/>
    <property type="match status" value="2"/>
</dbReference>
<evidence type="ECO:0008006" key="4">
    <source>
        <dbReference type="Google" id="ProtNLM"/>
    </source>
</evidence>
<organism evidence="2 3">
    <name type="scientific">Candidatus Magasanikbacteria bacterium CG10_big_fil_rev_8_21_14_0_10_47_10</name>
    <dbReference type="NCBI Taxonomy" id="1974652"/>
    <lineage>
        <taxon>Bacteria</taxon>
        <taxon>Candidatus Magasanikiibacteriota</taxon>
    </lineage>
</organism>